<evidence type="ECO:0000313" key="2">
    <source>
        <dbReference type="Proteomes" id="UP000259602"/>
    </source>
</evidence>
<dbReference type="GeneID" id="55605489"/>
<protein>
    <recommendedName>
        <fullName evidence="3">Phage head morphogenesis domain-containing protein</fullName>
    </recommendedName>
</protein>
<dbReference type="Proteomes" id="UP000259602">
    <property type="component" value="Segment"/>
</dbReference>
<proteinExistence type="predicted"/>
<keyword evidence="2" id="KW-1185">Reference proteome</keyword>
<dbReference type="KEGG" id="vg:55605489"/>
<sequence>MNPSAQPYVNEMAGDLKIAYSLMYEDVLSLFKEAIEKDSPLELFLAKLDELPVVEEPIQKAKASKPSAYEKARLKGKYEGWSGENYNKLISAIIQENQKKTAYAVASVDKKKFEVSTKGKIEMPSLSYVINRSPTIIKSADQGELLNKTVREKLRTTIKATIQEEGLLWGGKTKQKTVTAVKSAISGVFENYTSKGIPPNIETIAVTETMAISNSIKEEYARETKRKTGLNIKKRWLHFPSKSDEPRKGHAKLNRKSIDSEDFFVLQGYKSGKPTGEIFKIQRPYDSSLPGSERIGCHCELEYYVDTK</sequence>
<dbReference type="EMBL" id="MF974396">
    <property type="protein sequence ID" value="ATN94969.1"/>
    <property type="molecule type" value="Genomic_DNA"/>
</dbReference>
<evidence type="ECO:0008006" key="3">
    <source>
        <dbReference type="Google" id="ProtNLM"/>
    </source>
</evidence>
<dbReference type="RefSeq" id="YP_009835417.1">
    <property type="nucleotide sequence ID" value="NC_048678.1"/>
</dbReference>
<accession>A0A343LE59</accession>
<organism evidence="1 2">
    <name type="scientific">Leptospira phage LE3</name>
    <dbReference type="NCBI Taxonomy" id="2041382"/>
    <lineage>
        <taxon>Viruses</taxon>
        <taxon>Duplodnaviria</taxon>
        <taxon>Heunggongvirae</taxon>
        <taxon>Uroviricota</taxon>
        <taxon>Caudoviricetes</taxon>
        <taxon>Nylescharonvirus</taxon>
        <taxon>Nylescharonvirus LE3</taxon>
    </lineage>
</organism>
<evidence type="ECO:0000313" key="1">
    <source>
        <dbReference type="EMBL" id="ATN94969.1"/>
    </source>
</evidence>
<name>A0A343LE59_9CAUD</name>
<reference evidence="1 2" key="1">
    <citation type="journal article" date="2018" name="Sci. Rep.">
        <title>Characterization of LE3 and LE4, the only lytic phages known to infect the spirochete Leptospira.</title>
        <authorList>
            <person name="Schiettekatte O."/>
            <person name="Vincent A.T."/>
            <person name="Malosse C."/>
            <person name="Lechat P."/>
            <person name="Chamot-Rooke J."/>
            <person name="Veyrier F.J."/>
            <person name="Picardeau M."/>
            <person name="Bourhy P."/>
        </authorList>
    </citation>
    <scope>NUCLEOTIDE SEQUENCE [LARGE SCALE GENOMIC DNA]</scope>
</reference>